<proteinExistence type="predicted"/>
<name>A0A0W0EZY1_MONRR</name>
<protein>
    <submittedName>
        <fullName evidence="1">Uncharacterized protein</fullName>
    </submittedName>
</protein>
<sequence length="205" mass="23324">MLHAFWLIPHIQRPFSNPHTVKEHPLDVFFKSPSLHVLLHYEPYHHAPVQWENLTHLDIATNYRCNPPTPTVVQILSRASLSLQECSIAITLTLEHMQWPSSVFPHLHTLHLQFILNWQTSLTPHLLSRLCAFGDSMVLTKLKHLMVEVAGTYRPQPLLSWPFPSLVGPGCELETLGFNINITREAIVAVLCDQPSITNLVIDPC</sequence>
<gene>
    <name evidence="1" type="ORF">WG66_17877</name>
</gene>
<organism evidence="1 2">
    <name type="scientific">Moniliophthora roreri</name>
    <name type="common">Frosty pod rot fungus</name>
    <name type="synonym">Monilia roreri</name>
    <dbReference type="NCBI Taxonomy" id="221103"/>
    <lineage>
        <taxon>Eukaryota</taxon>
        <taxon>Fungi</taxon>
        <taxon>Dikarya</taxon>
        <taxon>Basidiomycota</taxon>
        <taxon>Agaricomycotina</taxon>
        <taxon>Agaricomycetes</taxon>
        <taxon>Agaricomycetidae</taxon>
        <taxon>Agaricales</taxon>
        <taxon>Marasmiineae</taxon>
        <taxon>Marasmiaceae</taxon>
        <taxon>Moniliophthora</taxon>
    </lineage>
</organism>
<dbReference type="Proteomes" id="UP000054988">
    <property type="component" value="Unassembled WGS sequence"/>
</dbReference>
<comment type="caution">
    <text evidence="1">The sequence shown here is derived from an EMBL/GenBank/DDBJ whole genome shotgun (WGS) entry which is preliminary data.</text>
</comment>
<dbReference type="EMBL" id="LATX01002431">
    <property type="protein sequence ID" value="KTB29506.1"/>
    <property type="molecule type" value="Genomic_DNA"/>
</dbReference>
<evidence type="ECO:0000313" key="2">
    <source>
        <dbReference type="Proteomes" id="UP000054988"/>
    </source>
</evidence>
<accession>A0A0W0EZY1</accession>
<evidence type="ECO:0000313" key="1">
    <source>
        <dbReference type="EMBL" id="KTB29506.1"/>
    </source>
</evidence>
<reference evidence="1 2" key="1">
    <citation type="submission" date="2015-12" db="EMBL/GenBank/DDBJ databases">
        <title>Draft genome sequence of Moniliophthora roreri, the causal agent of frosty pod rot of cacao.</title>
        <authorList>
            <person name="Aime M.C."/>
            <person name="Diaz-Valderrama J.R."/>
            <person name="Kijpornyongpan T."/>
            <person name="Phillips-Mora W."/>
        </authorList>
    </citation>
    <scope>NUCLEOTIDE SEQUENCE [LARGE SCALE GENOMIC DNA]</scope>
    <source>
        <strain evidence="1 2">MCA 2952</strain>
    </source>
</reference>
<dbReference type="AlphaFoldDB" id="A0A0W0EZY1"/>